<dbReference type="OrthoDB" id="7553419at2759"/>
<keyword evidence="3" id="KW-1185">Reference proteome</keyword>
<dbReference type="Proteomes" id="UP000299102">
    <property type="component" value="Unassembled WGS sequence"/>
</dbReference>
<gene>
    <name evidence="2" type="ORF">EVAR_30880_1</name>
</gene>
<evidence type="ECO:0000313" key="3">
    <source>
        <dbReference type="Proteomes" id="UP000299102"/>
    </source>
</evidence>
<evidence type="ECO:0000313" key="2">
    <source>
        <dbReference type="EMBL" id="GBP33292.1"/>
    </source>
</evidence>
<accession>A0A4C1V4S5</accession>
<reference evidence="2 3" key="1">
    <citation type="journal article" date="2019" name="Commun. Biol.">
        <title>The bagworm genome reveals a unique fibroin gene that provides high tensile strength.</title>
        <authorList>
            <person name="Kono N."/>
            <person name="Nakamura H."/>
            <person name="Ohtoshi R."/>
            <person name="Tomita M."/>
            <person name="Numata K."/>
            <person name="Arakawa K."/>
        </authorList>
    </citation>
    <scope>NUCLEOTIDE SEQUENCE [LARGE SCALE GENOMIC DNA]</scope>
</reference>
<feature type="compositionally biased region" description="Basic and acidic residues" evidence="1">
    <location>
        <begin position="56"/>
        <end position="71"/>
    </location>
</feature>
<sequence>MESIQMLTVSKSSCFTNNADNVGRAPDQFQFHDEIDEFLGHKPANSSQHSMGSLPKKNDEENKENKEDTSKKTRSKKRSEKKKKRSEDDEESRLLLKKAKLELAKKNCK</sequence>
<name>A0A4C1V4S5_EUMVA</name>
<protein>
    <submittedName>
        <fullName evidence="2">Uncharacterized protein</fullName>
    </submittedName>
</protein>
<feature type="region of interest" description="Disordered" evidence="1">
    <location>
        <begin position="38"/>
        <end position="109"/>
    </location>
</feature>
<proteinExistence type="predicted"/>
<feature type="compositionally biased region" description="Basic and acidic residues" evidence="1">
    <location>
        <begin position="99"/>
        <end position="109"/>
    </location>
</feature>
<feature type="compositionally biased region" description="Basic residues" evidence="1">
    <location>
        <begin position="72"/>
        <end position="84"/>
    </location>
</feature>
<dbReference type="EMBL" id="BGZK01000272">
    <property type="protein sequence ID" value="GBP33292.1"/>
    <property type="molecule type" value="Genomic_DNA"/>
</dbReference>
<evidence type="ECO:0000256" key="1">
    <source>
        <dbReference type="SAM" id="MobiDB-lite"/>
    </source>
</evidence>
<organism evidence="2 3">
    <name type="scientific">Eumeta variegata</name>
    <name type="common">Bagworm moth</name>
    <name type="synonym">Eumeta japonica</name>
    <dbReference type="NCBI Taxonomy" id="151549"/>
    <lineage>
        <taxon>Eukaryota</taxon>
        <taxon>Metazoa</taxon>
        <taxon>Ecdysozoa</taxon>
        <taxon>Arthropoda</taxon>
        <taxon>Hexapoda</taxon>
        <taxon>Insecta</taxon>
        <taxon>Pterygota</taxon>
        <taxon>Neoptera</taxon>
        <taxon>Endopterygota</taxon>
        <taxon>Lepidoptera</taxon>
        <taxon>Glossata</taxon>
        <taxon>Ditrysia</taxon>
        <taxon>Tineoidea</taxon>
        <taxon>Psychidae</taxon>
        <taxon>Oiketicinae</taxon>
        <taxon>Eumeta</taxon>
    </lineage>
</organism>
<comment type="caution">
    <text evidence="2">The sequence shown here is derived from an EMBL/GenBank/DDBJ whole genome shotgun (WGS) entry which is preliminary data.</text>
</comment>
<dbReference type="AlphaFoldDB" id="A0A4C1V4S5"/>